<organism evidence="1 2">
    <name type="scientific">Schizophyllum amplum</name>
    <dbReference type="NCBI Taxonomy" id="97359"/>
    <lineage>
        <taxon>Eukaryota</taxon>
        <taxon>Fungi</taxon>
        <taxon>Dikarya</taxon>
        <taxon>Basidiomycota</taxon>
        <taxon>Agaricomycotina</taxon>
        <taxon>Agaricomycetes</taxon>
        <taxon>Agaricomycetidae</taxon>
        <taxon>Agaricales</taxon>
        <taxon>Schizophyllaceae</taxon>
        <taxon>Schizophyllum</taxon>
    </lineage>
</organism>
<evidence type="ECO:0000313" key="1">
    <source>
        <dbReference type="EMBL" id="TRM64795.1"/>
    </source>
</evidence>
<protein>
    <submittedName>
        <fullName evidence="1">Uncharacterized protein</fullName>
    </submittedName>
</protein>
<gene>
    <name evidence="1" type="ORF">BD626DRAFT_489891</name>
</gene>
<accession>A0A550CJ06</accession>
<sequence>MYTTSWPLLDPLEYGRELAESFLLDDKARPSISGNSYLAKLPCVPGETKRAFLPARGCRGLALAHEARRFAQAAPMQGISLLLTVPNLEIPETMAILHNTRTPRTTNIKCSVFADHWQCDMAQLWGCSGTCCVLREERCM</sequence>
<dbReference type="EMBL" id="VDMD01000006">
    <property type="protein sequence ID" value="TRM64795.1"/>
    <property type="molecule type" value="Genomic_DNA"/>
</dbReference>
<keyword evidence="2" id="KW-1185">Reference proteome</keyword>
<evidence type="ECO:0000313" key="2">
    <source>
        <dbReference type="Proteomes" id="UP000320762"/>
    </source>
</evidence>
<dbReference type="AlphaFoldDB" id="A0A550CJ06"/>
<reference evidence="1 2" key="1">
    <citation type="journal article" date="2019" name="New Phytol.">
        <title>Comparative genomics reveals unique wood-decay strategies and fruiting body development in the Schizophyllaceae.</title>
        <authorList>
            <person name="Almasi E."/>
            <person name="Sahu N."/>
            <person name="Krizsan K."/>
            <person name="Balint B."/>
            <person name="Kovacs G.M."/>
            <person name="Kiss B."/>
            <person name="Cseklye J."/>
            <person name="Drula E."/>
            <person name="Henrissat B."/>
            <person name="Nagy I."/>
            <person name="Chovatia M."/>
            <person name="Adam C."/>
            <person name="LaButti K."/>
            <person name="Lipzen A."/>
            <person name="Riley R."/>
            <person name="Grigoriev I.V."/>
            <person name="Nagy L.G."/>
        </authorList>
    </citation>
    <scope>NUCLEOTIDE SEQUENCE [LARGE SCALE GENOMIC DNA]</scope>
    <source>
        <strain evidence="1 2">NL-1724</strain>
    </source>
</reference>
<comment type="caution">
    <text evidence="1">The sequence shown here is derived from an EMBL/GenBank/DDBJ whole genome shotgun (WGS) entry which is preliminary data.</text>
</comment>
<proteinExistence type="predicted"/>
<dbReference type="Proteomes" id="UP000320762">
    <property type="component" value="Unassembled WGS sequence"/>
</dbReference>
<name>A0A550CJ06_9AGAR</name>